<dbReference type="EMBL" id="CACTIH010002296">
    <property type="protein sequence ID" value="CAA2975675.1"/>
    <property type="molecule type" value="Genomic_DNA"/>
</dbReference>
<evidence type="ECO:0000313" key="4">
    <source>
        <dbReference type="Proteomes" id="UP000594638"/>
    </source>
</evidence>
<accession>A0A8S0RAT3</accession>
<evidence type="ECO:0000313" key="3">
    <source>
        <dbReference type="EMBL" id="CAA2975675.1"/>
    </source>
</evidence>
<feature type="transmembrane region" description="Helical" evidence="2">
    <location>
        <begin position="94"/>
        <end position="112"/>
    </location>
</feature>
<proteinExistence type="predicted"/>
<comment type="caution">
    <text evidence="3">The sequence shown here is derived from an EMBL/GenBank/DDBJ whole genome shotgun (WGS) entry which is preliminary data.</text>
</comment>
<evidence type="ECO:0000256" key="1">
    <source>
        <dbReference type="SAM" id="MobiDB-lite"/>
    </source>
</evidence>
<organism evidence="3 4">
    <name type="scientific">Olea europaea subsp. europaea</name>
    <dbReference type="NCBI Taxonomy" id="158383"/>
    <lineage>
        <taxon>Eukaryota</taxon>
        <taxon>Viridiplantae</taxon>
        <taxon>Streptophyta</taxon>
        <taxon>Embryophyta</taxon>
        <taxon>Tracheophyta</taxon>
        <taxon>Spermatophyta</taxon>
        <taxon>Magnoliopsida</taxon>
        <taxon>eudicotyledons</taxon>
        <taxon>Gunneridae</taxon>
        <taxon>Pentapetalae</taxon>
        <taxon>asterids</taxon>
        <taxon>lamiids</taxon>
        <taxon>Lamiales</taxon>
        <taxon>Oleaceae</taxon>
        <taxon>Oleeae</taxon>
        <taxon>Olea</taxon>
    </lineage>
</organism>
<keyword evidence="2" id="KW-0812">Transmembrane</keyword>
<sequence length="118" mass="13339">MIPSSLGHIPTLQMIEVCGRAKAVKESAKQSLEEQHDMGNEDLKVIISDLGSEEQEESGREEQSEEQEESESEEQCEVQEEKELLKRQTGKTRAIVLISLLLAILLVGRFFIPMTQRL</sequence>
<evidence type="ECO:0000256" key="2">
    <source>
        <dbReference type="SAM" id="Phobius"/>
    </source>
</evidence>
<keyword evidence="2" id="KW-1133">Transmembrane helix</keyword>
<dbReference type="OrthoDB" id="1557901at2759"/>
<reference evidence="3 4" key="1">
    <citation type="submission" date="2019-12" db="EMBL/GenBank/DDBJ databases">
        <authorList>
            <person name="Alioto T."/>
            <person name="Alioto T."/>
            <person name="Gomez Garrido J."/>
        </authorList>
    </citation>
    <scope>NUCLEOTIDE SEQUENCE [LARGE SCALE GENOMIC DNA]</scope>
</reference>
<protein>
    <submittedName>
        <fullName evidence="3">Uncharacterized protein</fullName>
    </submittedName>
</protein>
<keyword evidence="4" id="KW-1185">Reference proteome</keyword>
<dbReference type="Gramene" id="OE9A008685T1">
    <property type="protein sequence ID" value="OE9A008685C1"/>
    <property type="gene ID" value="OE9A008685"/>
</dbReference>
<dbReference type="Proteomes" id="UP000594638">
    <property type="component" value="Unassembled WGS sequence"/>
</dbReference>
<dbReference type="AlphaFoldDB" id="A0A8S0RAT3"/>
<feature type="compositionally biased region" description="Basic and acidic residues" evidence="1">
    <location>
        <begin position="28"/>
        <end position="44"/>
    </location>
</feature>
<keyword evidence="2" id="KW-0472">Membrane</keyword>
<feature type="compositionally biased region" description="Acidic residues" evidence="1">
    <location>
        <begin position="63"/>
        <end position="78"/>
    </location>
</feature>
<feature type="region of interest" description="Disordered" evidence="1">
    <location>
        <begin position="28"/>
        <end position="87"/>
    </location>
</feature>
<name>A0A8S0RAT3_OLEEU</name>
<gene>
    <name evidence="3" type="ORF">OLEA9_A008685</name>
</gene>